<comment type="caution">
    <text evidence="2">The sequence shown here is derived from an EMBL/GenBank/DDBJ whole genome shotgun (WGS) entry which is preliminary data.</text>
</comment>
<gene>
    <name evidence="2" type="ORF">CDAR_549021</name>
</gene>
<evidence type="ECO:0000313" key="3">
    <source>
        <dbReference type="Proteomes" id="UP001054837"/>
    </source>
</evidence>
<protein>
    <submittedName>
        <fullName evidence="2">Uncharacterized protein</fullName>
    </submittedName>
</protein>
<sequence length="105" mass="11944">MARPIRGRRQSPRREPRAQPQSCERRRCAMQSSMPTAATRGVRVMSTVPLLKPSRRRPVAPAAAPSSALLTLYQRLLRYIRRLLSARRDVPNFGPLTKAFGYPLF</sequence>
<feature type="compositionally biased region" description="Basic residues" evidence="1">
    <location>
        <begin position="1"/>
        <end position="11"/>
    </location>
</feature>
<dbReference type="AlphaFoldDB" id="A0AAV4WKL0"/>
<organism evidence="2 3">
    <name type="scientific">Caerostris darwini</name>
    <dbReference type="NCBI Taxonomy" id="1538125"/>
    <lineage>
        <taxon>Eukaryota</taxon>
        <taxon>Metazoa</taxon>
        <taxon>Ecdysozoa</taxon>
        <taxon>Arthropoda</taxon>
        <taxon>Chelicerata</taxon>
        <taxon>Arachnida</taxon>
        <taxon>Araneae</taxon>
        <taxon>Araneomorphae</taxon>
        <taxon>Entelegynae</taxon>
        <taxon>Araneoidea</taxon>
        <taxon>Araneidae</taxon>
        <taxon>Caerostris</taxon>
    </lineage>
</organism>
<feature type="region of interest" description="Disordered" evidence="1">
    <location>
        <begin position="1"/>
        <end position="39"/>
    </location>
</feature>
<dbReference type="EMBL" id="BPLQ01014724">
    <property type="protein sequence ID" value="GIY82535.1"/>
    <property type="molecule type" value="Genomic_DNA"/>
</dbReference>
<name>A0AAV4WKL0_9ARAC</name>
<dbReference type="Proteomes" id="UP001054837">
    <property type="component" value="Unassembled WGS sequence"/>
</dbReference>
<proteinExistence type="predicted"/>
<reference evidence="2 3" key="1">
    <citation type="submission" date="2021-06" db="EMBL/GenBank/DDBJ databases">
        <title>Caerostris darwini draft genome.</title>
        <authorList>
            <person name="Kono N."/>
            <person name="Arakawa K."/>
        </authorList>
    </citation>
    <scope>NUCLEOTIDE SEQUENCE [LARGE SCALE GENOMIC DNA]</scope>
</reference>
<evidence type="ECO:0000256" key="1">
    <source>
        <dbReference type="SAM" id="MobiDB-lite"/>
    </source>
</evidence>
<accession>A0AAV4WKL0</accession>
<keyword evidence="3" id="KW-1185">Reference proteome</keyword>
<evidence type="ECO:0000313" key="2">
    <source>
        <dbReference type="EMBL" id="GIY82535.1"/>
    </source>
</evidence>
<feature type="compositionally biased region" description="Basic and acidic residues" evidence="1">
    <location>
        <begin position="12"/>
        <end position="27"/>
    </location>
</feature>